<evidence type="ECO:0000313" key="1">
    <source>
        <dbReference type="EMBL" id="PIX33548.1"/>
    </source>
</evidence>
<reference evidence="3 4" key="2">
    <citation type="submission" date="2017-09" db="EMBL/GenBank/DDBJ databases">
        <title>Depth-based differentiation of microbial function through sediment-hosted aquifers and enrichment of novel symbionts in the deep terrestrial subsurface.</title>
        <authorList>
            <person name="Probst A.J."/>
            <person name="Ladd B."/>
            <person name="Jarett J.K."/>
            <person name="Geller-Mcgrath D.E."/>
            <person name="Sieber C.M."/>
            <person name="Emerson J.B."/>
            <person name="Anantharaman K."/>
            <person name="Thomas B.C."/>
            <person name="Malmstrom R."/>
            <person name="Stieglmeier M."/>
            <person name="Klingl A."/>
            <person name="Woyke T."/>
            <person name="Ryan C.M."/>
            <person name="Banfield J.F."/>
        </authorList>
    </citation>
    <scope>NUCLEOTIDE SEQUENCE [LARGE SCALE GENOMIC DNA]</scope>
    <source>
        <strain evidence="2">CG_4_9_14_3_um_filter_33_16</strain>
    </source>
</reference>
<accession>A0A2M8CE92</accession>
<dbReference type="EMBL" id="PFTV01000067">
    <property type="protein sequence ID" value="PJB57319.1"/>
    <property type="molecule type" value="Genomic_DNA"/>
</dbReference>
<reference evidence="1" key="1">
    <citation type="submission" date="2017-09" db="EMBL/GenBank/DDBJ databases">
        <title>Depth-based differentiation of microbial function through sediment-hosted aquifers and enrichment of novel symbionts in the deep terrestrial subsurface.</title>
        <authorList>
            <person name="Probst A.J."/>
            <person name="Ladd B."/>
            <person name="Jarett J.K."/>
            <person name="Geller-Mcgrath D.E."/>
            <person name="Sieber C.M.K."/>
            <person name="Emerson J.B."/>
            <person name="Anantharaman K."/>
            <person name="Thomas B.C."/>
            <person name="Malmstrom R."/>
            <person name="Stieglmeier M."/>
            <person name="Klingl A."/>
            <person name="Woyke T."/>
            <person name="Ryan C.M."/>
            <person name="Banfield J.F."/>
        </authorList>
    </citation>
    <scope>NUCLEOTIDE SEQUENCE</scope>
    <source>
        <strain evidence="1">CG_4_8_14_3_um_filter_34_18</strain>
    </source>
</reference>
<name>A0A2M7K5X2_9BACT</name>
<comment type="caution">
    <text evidence="1">The sequence shown here is derived from an EMBL/GenBank/DDBJ whole genome shotgun (WGS) entry which is preliminary data.</text>
</comment>
<accession>A0A2M7K5X2</accession>
<protein>
    <submittedName>
        <fullName evidence="1">Uncharacterized protein</fullName>
    </submittedName>
</protein>
<organism evidence="1 4">
    <name type="scientific">Candidatus Infernicultor aquiphilus</name>
    <dbReference type="NCBI Taxonomy" id="1805029"/>
    <lineage>
        <taxon>Bacteria</taxon>
        <taxon>Pseudomonadati</taxon>
        <taxon>Atribacterota</taxon>
        <taxon>Candidatus Phoenicimicrobiia</taxon>
        <taxon>Candidatus Pheonicimicrobiales</taxon>
        <taxon>Candidatus Phoenicimicrobiaceae</taxon>
        <taxon>Candidatus Infernicultor</taxon>
    </lineage>
</organism>
<evidence type="ECO:0000313" key="2">
    <source>
        <dbReference type="EMBL" id="PJB57319.1"/>
    </source>
</evidence>
<dbReference type="EMBL" id="PFIP01000146">
    <property type="protein sequence ID" value="PIX33548.1"/>
    <property type="molecule type" value="Genomic_DNA"/>
</dbReference>
<sequence>MLNKKELELLNRIKNRTVYENKFFEKRSETKWFDELKKRGYFIPNLNTRPQETEKGYFLIPQWNVLPYLERISQQINIRGNEKYIDELRLIIIEISKYKDSEGQHIDNYRTWRYFVKILLNFPNNKITLKIINLIPIWLNSRFSTMLPGSEITRKFLPKFLTDNPDDIKKAEKIIKYITSIKIPPVGKEKKRDSKKDKKIELLVDSHFLKEVFEKYSEDIGKKCSEKVIKDLVEKVRKLLKRKEGGTYRSFYEELDYLDEPLDVLTFILKRILIAKAKNDINITLKILKIFLKEEYLYFPKMALYVIGNDLDDYREFFWKILNDDTENFILKNTSSFGDELKHILENLKELTDEQREILKNKIEDSAKLEDFKEDQKLHLALHKQKFYKALSHEQYFKKLYDEIKNVTKYDIELRPAIGKVEVSSGLGISPLTKEKILQMSNKELAEFLSTFRTTDYWKGPSINGLSKILKEVIKESPEKFINDLNPFLKTGYLYVYDILWGIRDAWEDKKILDWGKLFEFIRQYITSEDFWNDKYTVKDDDWKANRFWILGIIGELVKKGTINDSRSFSEKYYSRVQEIIFKILDKMLLDKKELLESQAERRDFIIYALNSTFGKITEALFMLTYRIKKFEKEIKSEQPVSWEINIKNKYELLLENEIVESYVWLGRYLTIFYLLLDKKWTEEQINQISPKKQQIWEAFMQGYLNSNKIDINLYKLMQPHYETAIEYKFKEEHSSERVVQHICLVYLQGIEKIHDKNGLFRKILDKWNLSQIKEVIGWFWMQRDFITEPIEEKKKLEETVRMGKMRELIIDFWRWVYQNKYKEKEQLKEEAKEILSELSKLTVFLEKIDGENYEWLKLSAPYIHVDFNAPFFLKYLNNLKDKNKDAGKYVGKIFLEILKNSTPDYDQKDIRSIVECLYASGFEECANEICKIYGTRGFEFLRDIYEKNHKKI</sequence>
<evidence type="ECO:0000313" key="4">
    <source>
        <dbReference type="Proteomes" id="UP000231493"/>
    </source>
</evidence>
<dbReference type="Proteomes" id="UP000228560">
    <property type="component" value="Unassembled WGS sequence"/>
</dbReference>
<evidence type="ECO:0000313" key="3">
    <source>
        <dbReference type="Proteomes" id="UP000228560"/>
    </source>
</evidence>
<gene>
    <name evidence="2" type="ORF">CO097_02710</name>
    <name evidence="1" type="ORF">COZ58_07265</name>
</gene>
<dbReference type="AlphaFoldDB" id="A0A2M7K5X2"/>
<dbReference type="Proteomes" id="UP000231493">
    <property type="component" value="Unassembled WGS sequence"/>
</dbReference>
<proteinExistence type="predicted"/>